<organism evidence="2 3">
    <name type="scientific">Gigaspora rosea</name>
    <dbReference type="NCBI Taxonomy" id="44941"/>
    <lineage>
        <taxon>Eukaryota</taxon>
        <taxon>Fungi</taxon>
        <taxon>Fungi incertae sedis</taxon>
        <taxon>Mucoromycota</taxon>
        <taxon>Glomeromycotina</taxon>
        <taxon>Glomeromycetes</taxon>
        <taxon>Diversisporales</taxon>
        <taxon>Gigasporaceae</taxon>
        <taxon>Gigaspora</taxon>
    </lineage>
</organism>
<dbReference type="Proteomes" id="UP000266673">
    <property type="component" value="Unassembled WGS sequence"/>
</dbReference>
<feature type="coiled-coil region" evidence="1">
    <location>
        <begin position="31"/>
        <end position="86"/>
    </location>
</feature>
<dbReference type="AlphaFoldDB" id="A0A397VB58"/>
<name>A0A397VB58_9GLOM</name>
<keyword evidence="1" id="KW-0175">Coiled coil</keyword>
<accession>A0A397VB58</accession>
<keyword evidence="3" id="KW-1185">Reference proteome</keyword>
<comment type="caution">
    <text evidence="2">The sequence shown here is derived from an EMBL/GenBank/DDBJ whole genome shotgun (WGS) entry which is preliminary data.</text>
</comment>
<dbReference type="EMBL" id="QKWP01000556">
    <property type="protein sequence ID" value="RIB18179.1"/>
    <property type="molecule type" value="Genomic_DNA"/>
</dbReference>
<evidence type="ECO:0000313" key="2">
    <source>
        <dbReference type="EMBL" id="RIB18179.1"/>
    </source>
</evidence>
<dbReference type="OrthoDB" id="2488506at2759"/>
<evidence type="ECO:0000256" key="1">
    <source>
        <dbReference type="SAM" id="Coils"/>
    </source>
</evidence>
<gene>
    <name evidence="2" type="ORF">C2G38_2311122</name>
</gene>
<reference evidence="2 3" key="1">
    <citation type="submission" date="2018-06" db="EMBL/GenBank/DDBJ databases">
        <title>Comparative genomics reveals the genomic features of Rhizophagus irregularis, R. cerebriforme, R. diaphanum and Gigaspora rosea, and their symbiotic lifestyle signature.</title>
        <authorList>
            <person name="Morin E."/>
            <person name="San Clemente H."/>
            <person name="Chen E.C.H."/>
            <person name="De La Providencia I."/>
            <person name="Hainaut M."/>
            <person name="Kuo A."/>
            <person name="Kohler A."/>
            <person name="Murat C."/>
            <person name="Tang N."/>
            <person name="Roy S."/>
            <person name="Loubradou J."/>
            <person name="Henrissat B."/>
            <person name="Grigoriev I.V."/>
            <person name="Corradi N."/>
            <person name="Roux C."/>
            <person name="Martin F.M."/>
        </authorList>
    </citation>
    <scope>NUCLEOTIDE SEQUENCE [LARGE SCALE GENOMIC DNA]</scope>
    <source>
        <strain evidence="2 3">DAOM 194757</strain>
    </source>
</reference>
<evidence type="ECO:0000313" key="3">
    <source>
        <dbReference type="Proteomes" id="UP000266673"/>
    </source>
</evidence>
<dbReference type="SUPFAM" id="SSF58100">
    <property type="entry name" value="Bacterial hemolysins"/>
    <property type="match status" value="1"/>
</dbReference>
<proteinExistence type="predicted"/>
<sequence>MYFRSLCLLTKDLKCILSDIYTGYVDLVVKLDQTKRLLESVQAENQQKSQEIMILNNQFTKMQQYIESQKNEIEVLRGQLQKAYDNFIEVQNLYSEQYKDNQALIEQWNLRFADNKNASI</sequence>
<protein>
    <submittedName>
        <fullName evidence="2">Uncharacterized protein</fullName>
    </submittedName>
</protein>